<reference evidence="9 10" key="1">
    <citation type="submission" date="2019-11" db="EMBL/GenBank/DDBJ databases">
        <authorList>
            <person name="Zheng R.K."/>
            <person name="Sun C.M."/>
        </authorList>
    </citation>
    <scope>NUCLEOTIDE SEQUENCE [LARGE SCALE GENOMIC DNA]</scope>
    <source>
        <strain evidence="9 10">WC007</strain>
    </source>
</reference>
<feature type="transmembrane region" description="Helical" evidence="6">
    <location>
        <begin position="434"/>
        <end position="454"/>
    </location>
</feature>
<keyword evidence="3 6" id="KW-0812">Transmembrane</keyword>
<dbReference type="KEGG" id="mcos:GM418_13510"/>
<dbReference type="InterPro" id="IPR050250">
    <property type="entry name" value="Macrolide_Exporter_MacB"/>
</dbReference>
<sequence length="804" mass="91121">MIKYYLKTILRNLMRNKFYSVINIIGLAIGITACILIVLYVQFELSYDKFNEKADRIYRVNGLEVLNGDTYNLPWTSPPLAGVMKDEIPEVEEAVRLTHYWPMILEYKDKILNVSKTCFADPNFFKIFSTSFIYGDPSTALLDPYSVVLTETTAKRYFGNENPIGQTLSRKNYTGFTVTGVIEDFPENSDIKPDFIGSFKSRSYNNSVNWFQNSFYTYVLLKEGFSNRDVDEKLKSIVKKYVGPYVKEHKGVSLEELMAQGNRQEYYTQPLTEIHLDNTVKAGLEPLGNSNYLIIFSIIAVFILVIACINYMNMSTAQSVNRAREVGLKKSLGSNRKKLVLQFLSESVLITLAALALAMILIKILLPAFNALIDKQLVFNYMNDFGTIPLFLVLGIAIGILAGAYPAFFLASFNPIKVLKGIHFSNGSHGKLRSGLVVFQLIVTIVLFSGTFFISKQLNFLQEQKLGFNKENMVIIENTNYLGPLLSSLKNELLAQPGILQVTNSNGIPGRDMYYETFAHDLSNVDRHVSVIWTDVDFLKAYDIELTQGRFFEEGNQANAKSIVLNETALKELNIKNPIGKKIYKGQKTDATTFTIIGVIKDFHFESLHKEVSPLGIYSNNEMLKYNGRFLSVRISGDIQKNLKKIQQIWDKFTGGQSFDYVFLDEDFGRLYTTEVRTRKIVSVFSALAILIACIGLLALAAFVAEQRTKEIGVRKVNGARIGQILYSLNRNFIKWVVVAFVISCPIAWYTMNKWLEDFAYKTSLSWWIFALAGLASLVITIITVSWISWRAATKNPVEALRYE</sequence>
<evidence type="ECO:0000256" key="6">
    <source>
        <dbReference type="SAM" id="Phobius"/>
    </source>
</evidence>
<dbReference type="Pfam" id="PF12704">
    <property type="entry name" value="MacB_PCD"/>
    <property type="match status" value="2"/>
</dbReference>
<evidence type="ECO:0000313" key="10">
    <source>
        <dbReference type="Proteomes" id="UP000428260"/>
    </source>
</evidence>
<feature type="domain" description="ABC3 transporter permease C-terminal" evidence="7">
    <location>
        <begin position="684"/>
        <end position="797"/>
    </location>
</feature>
<feature type="transmembrane region" description="Helical" evidence="6">
    <location>
        <begin position="386"/>
        <end position="413"/>
    </location>
</feature>
<comment type="subcellular location">
    <subcellularLocation>
        <location evidence="1">Cell membrane</location>
        <topology evidence="1">Multi-pass membrane protein</topology>
    </subcellularLocation>
</comment>
<feature type="domain" description="ABC3 transporter permease C-terminal" evidence="7">
    <location>
        <begin position="298"/>
        <end position="415"/>
    </location>
</feature>
<feature type="transmembrane region" description="Helical" evidence="6">
    <location>
        <begin position="733"/>
        <end position="752"/>
    </location>
</feature>
<keyword evidence="4 6" id="KW-1133">Transmembrane helix</keyword>
<dbReference type="PANTHER" id="PTHR30572">
    <property type="entry name" value="MEMBRANE COMPONENT OF TRANSPORTER-RELATED"/>
    <property type="match status" value="1"/>
</dbReference>
<keyword evidence="10" id="KW-1185">Reference proteome</keyword>
<feature type="transmembrane region" description="Helical" evidence="6">
    <location>
        <begin position="681"/>
        <end position="705"/>
    </location>
</feature>
<protein>
    <submittedName>
        <fullName evidence="9">FtsX-like permease family protein</fullName>
    </submittedName>
</protein>
<feature type="domain" description="MacB-like periplasmic core" evidence="8">
    <location>
        <begin position="497"/>
        <end position="603"/>
    </location>
</feature>
<dbReference type="PANTHER" id="PTHR30572:SF18">
    <property type="entry name" value="ABC-TYPE MACROLIDE FAMILY EXPORT SYSTEM PERMEASE COMPONENT 2"/>
    <property type="match status" value="1"/>
</dbReference>
<feature type="transmembrane region" description="Helical" evidence="6">
    <location>
        <begin position="292"/>
        <end position="312"/>
    </location>
</feature>
<dbReference type="GO" id="GO:0005886">
    <property type="term" value="C:plasma membrane"/>
    <property type="evidence" value="ECO:0007669"/>
    <property type="project" value="UniProtKB-SubCell"/>
</dbReference>
<dbReference type="Proteomes" id="UP000428260">
    <property type="component" value="Chromosome"/>
</dbReference>
<proteinExistence type="predicted"/>
<feature type="domain" description="MacB-like periplasmic core" evidence="8">
    <location>
        <begin position="20"/>
        <end position="236"/>
    </location>
</feature>
<evidence type="ECO:0000256" key="3">
    <source>
        <dbReference type="ARBA" id="ARBA00022692"/>
    </source>
</evidence>
<evidence type="ECO:0000256" key="2">
    <source>
        <dbReference type="ARBA" id="ARBA00022475"/>
    </source>
</evidence>
<keyword evidence="2" id="KW-1003">Cell membrane</keyword>
<accession>A0A6I6K3X7</accession>
<organism evidence="9 10">
    <name type="scientific">Maribellus comscasis</name>
    <dbReference type="NCBI Taxonomy" id="2681766"/>
    <lineage>
        <taxon>Bacteria</taxon>
        <taxon>Pseudomonadati</taxon>
        <taxon>Bacteroidota</taxon>
        <taxon>Bacteroidia</taxon>
        <taxon>Marinilabiliales</taxon>
        <taxon>Prolixibacteraceae</taxon>
        <taxon>Maribellus</taxon>
    </lineage>
</organism>
<evidence type="ECO:0000256" key="5">
    <source>
        <dbReference type="ARBA" id="ARBA00023136"/>
    </source>
</evidence>
<dbReference type="Pfam" id="PF02687">
    <property type="entry name" value="FtsX"/>
    <property type="match status" value="2"/>
</dbReference>
<feature type="transmembrane region" description="Helical" evidence="6">
    <location>
        <begin position="21"/>
        <end position="43"/>
    </location>
</feature>
<evidence type="ECO:0000256" key="1">
    <source>
        <dbReference type="ARBA" id="ARBA00004651"/>
    </source>
</evidence>
<evidence type="ECO:0000259" key="8">
    <source>
        <dbReference type="Pfam" id="PF12704"/>
    </source>
</evidence>
<name>A0A6I6K3X7_9BACT</name>
<dbReference type="InterPro" id="IPR003838">
    <property type="entry name" value="ABC3_permease_C"/>
</dbReference>
<feature type="transmembrane region" description="Helical" evidence="6">
    <location>
        <begin position="339"/>
        <end position="366"/>
    </location>
</feature>
<feature type="transmembrane region" description="Helical" evidence="6">
    <location>
        <begin position="767"/>
        <end position="788"/>
    </location>
</feature>
<dbReference type="GO" id="GO:0022857">
    <property type="term" value="F:transmembrane transporter activity"/>
    <property type="evidence" value="ECO:0007669"/>
    <property type="project" value="TreeGrafter"/>
</dbReference>
<evidence type="ECO:0000259" key="7">
    <source>
        <dbReference type="Pfam" id="PF02687"/>
    </source>
</evidence>
<gene>
    <name evidence="9" type="ORF">GM418_13510</name>
</gene>
<dbReference type="AlphaFoldDB" id="A0A6I6K3X7"/>
<evidence type="ECO:0000313" key="9">
    <source>
        <dbReference type="EMBL" id="QGY44644.1"/>
    </source>
</evidence>
<evidence type="ECO:0000256" key="4">
    <source>
        <dbReference type="ARBA" id="ARBA00022989"/>
    </source>
</evidence>
<dbReference type="EMBL" id="CP046401">
    <property type="protein sequence ID" value="QGY44644.1"/>
    <property type="molecule type" value="Genomic_DNA"/>
</dbReference>
<keyword evidence="5 6" id="KW-0472">Membrane</keyword>
<dbReference type="PROSITE" id="PS51257">
    <property type="entry name" value="PROKAR_LIPOPROTEIN"/>
    <property type="match status" value="1"/>
</dbReference>
<dbReference type="InterPro" id="IPR025857">
    <property type="entry name" value="MacB_PCD"/>
</dbReference>